<name>A0A562UYE6_9ACTN</name>
<evidence type="ECO:0000256" key="1">
    <source>
        <dbReference type="ARBA" id="ARBA00023015"/>
    </source>
</evidence>
<reference evidence="5 6" key="1">
    <citation type="journal article" date="2013" name="Stand. Genomic Sci.">
        <title>Genomic Encyclopedia of Type Strains, Phase I: The one thousand microbial genomes (KMG-I) project.</title>
        <authorList>
            <person name="Kyrpides N.C."/>
            <person name="Woyke T."/>
            <person name="Eisen J.A."/>
            <person name="Garrity G."/>
            <person name="Lilburn T.G."/>
            <person name="Beck B.J."/>
            <person name="Whitman W.B."/>
            <person name="Hugenholtz P."/>
            <person name="Klenk H.P."/>
        </authorList>
    </citation>
    <scope>NUCLEOTIDE SEQUENCE [LARGE SCALE GENOMIC DNA]</scope>
    <source>
        <strain evidence="5 6">DSM 45044</strain>
    </source>
</reference>
<dbReference type="InterPro" id="IPR036388">
    <property type="entry name" value="WH-like_DNA-bd_sf"/>
</dbReference>
<keyword evidence="1" id="KW-0805">Transcription regulation</keyword>
<dbReference type="EMBL" id="VLLL01000007">
    <property type="protein sequence ID" value="TWJ10632.1"/>
    <property type="molecule type" value="Genomic_DNA"/>
</dbReference>
<evidence type="ECO:0000256" key="2">
    <source>
        <dbReference type="ARBA" id="ARBA00023125"/>
    </source>
</evidence>
<comment type="caution">
    <text evidence="5">The sequence shown here is derived from an EMBL/GenBank/DDBJ whole genome shotgun (WGS) entry which is preliminary data.</text>
</comment>
<dbReference type="InterPro" id="IPR036390">
    <property type="entry name" value="WH_DNA-bd_sf"/>
</dbReference>
<sequence length="127" mass="14011">MSGTHTGVPSQATPHADRITGDVYHSAPVTGLLRRLGERWTPAVLCLLARRARRFNALHREIDGISQRMLTRTLRGLEEDGLVVRTVFPTVPPSVEYSLSGHGRSLLPALSALMQRPDARRAETHTP</sequence>
<accession>A0A562UYE6</accession>
<organism evidence="5 6">
    <name type="scientific">Stackebrandtia albiflava</name>
    <dbReference type="NCBI Taxonomy" id="406432"/>
    <lineage>
        <taxon>Bacteria</taxon>
        <taxon>Bacillati</taxon>
        <taxon>Actinomycetota</taxon>
        <taxon>Actinomycetes</taxon>
        <taxon>Glycomycetales</taxon>
        <taxon>Glycomycetaceae</taxon>
        <taxon>Stackebrandtia</taxon>
    </lineage>
</organism>
<evidence type="ECO:0000313" key="5">
    <source>
        <dbReference type="EMBL" id="TWJ10632.1"/>
    </source>
</evidence>
<proteinExistence type="predicted"/>
<evidence type="ECO:0000259" key="4">
    <source>
        <dbReference type="PROSITE" id="PS51118"/>
    </source>
</evidence>
<dbReference type="Pfam" id="PF01638">
    <property type="entry name" value="HxlR"/>
    <property type="match status" value="1"/>
</dbReference>
<dbReference type="GO" id="GO:0003677">
    <property type="term" value="F:DNA binding"/>
    <property type="evidence" value="ECO:0007669"/>
    <property type="project" value="UniProtKB-KW"/>
</dbReference>
<protein>
    <submittedName>
        <fullName evidence="5">HxlR family transcriptional regulator</fullName>
    </submittedName>
</protein>
<dbReference type="SUPFAM" id="SSF46785">
    <property type="entry name" value="Winged helix' DNA-binding domain"/>
    <property type="match status" value="1"/>
</dbReference>
<dbReference type="PANTHER" id="PTHR33204:SF39">
    <property type="entry name" value="TRANSCRIPTIONAL REGULATORY PROTEIN"/>
    <property type="match status" value="1"/>
</dbReference>
<gene>
    <name evidence="5" type="ORF">LX16_4052</name>
</gene>
<keyword evidence="3" id="KW-0804">Transcription</keyword>
<dbReference type="AlphaFoldDB" id="A0A562UYE6"/>
<dbReference type="Proteomes" id="UP000321617">
    <property type="component" value="Unassembled WGS sequence"/>
</dbReference>
<evidence type="ECO:0000313" key="6">
    <source>
        <dbReference type="Proteomes" id="UP000321617"/>
    </source>
</evidence>
<evidence type="ECO:0000256" key="3">
    <source>
        <dbReference type="ARBA" id="ARBA00023163"/>
    </source>
</evidence>
<dbReference type="RefSeq" id="WP_244615909.1">
    <property type="nucleotide sequence ID" value="NZ_BAABIJ010000003.1"/>
</dbReference>
<keyword evidence="6" id="KW-1185">Reference proteome</keyword>
<dbReference type="PANTHER" id="PTHR33204">
    <property type="entry name" value="TRANSCRIPTIONAL REGULATOR, MARR FAMILY"/>
    <property type="match status" value="1"/>
</dbReference>
<dbReference type="InterPro" id="IPR002577">
    <property type="entry name" value="HTH_HxlR"/>
</dbReference>
<keyword evidence="2" id="KW-0238">DNA-binding</keyword>
<dbReference type="PROSITE" id="PS51118">
    <property type="entry name" value="HTH_HXLR"/>
    <property type="match status" value="1"/>
</dbReference>
<feature type="domain" description="HTH hxlR-type" evidence="4">
    <location>
        <begin position="27"/>
        <end position="125"/>
    </location>
</feature>
<dbReference type="Gene3D" id="1.10.10.10">
    <property type="entry name" value="Winged helix-like DNA-binding domain superfamily/Winged helix DNA-binding domain"/>
    <property type="match status" value="1"/>
</dbReference>